<gene>
    <name evidence="1" type="ORF">KUCAC02_001132</name>
</gene>
<reference evidence="1" key="1">
    <citation type="submission" date="2022-05" db="EMBL/GenBank/DDBJ databases">
        <title>Chromosome-level genome of Chaenocephalus aceratus.</title>
        <authorList>
            <person name="Park H."/>
        </authorList>
    </citation>
    <scope>NUCLEOTIDE SEQUENCE</scope>
    <source>
        <strain evidence="1">KU_202001</strain>
    </source>
</reference>
<comment type="caution">
    <text evidence="1">The sequence shown here is derived from an EMBL/GenBank/DDBJ whole genome shotgun (WGS) entry which is preliminary data.</text>
</comment>
<dbReference type="Proteomes" id="UP001057452">
    <property type="component" value="Chromosome 2"/>
</dbReference>
<protein>
    <submittedName>
        <fullName evidence="1">Uncharacterized protein</fullName>
    </submittedName>
</protein>
<name>A0ACB9XWN7_CHAAC</name>
<accession>A0ACB9XWN7</accession>
<feature type="non-terminal residue" evidence="1">
    <location>
        <position position="1"/>
    </location>
</feature>
<keyword evidence="2" id="KW-1185">Reference proteome</keyword>
<evidence type="ECO:0000313" key="2">
    <source>
        <dbReference type="Proteomes" id="UP001057452"/>
    </source>
</evidence>
<feature type="non-terminal residue" evidence="1">
    <location>
        <position position="65"/>
    </location>
</feature>
<sequence>GHPEMFLCSNRPPLVKASGVQTLISCSTKDAPSWDFGLDSTFEALRFLHFVTRKHRKLTPTTTGK</sequence>
<evidence type="ECO:0000313" key="1">
    <source>
        <dbReference type="EMBL" id="KAI4831596.1"/>
    </source>
</evidence>
<dbReference type="EMBL" id="CM043786">
    <property type="protein sequence ID" value="KAI4831596.1"/>
    <property type="molecule type" value="Genomic_DNA"/>
</dbReference>
<organism evidence="1 2">
    <name type="scientific">Chaenocephalus aceratus</name>
    <name type="common">Blackfin icefish</name>
    <name type="synonym">Chaenichthys aceratus</name>
    <dbReference type="NCBI Taxonomy" id="36190"/>
    <lineage>
        <taxon>Eukaryota</taxon>
        <taxon>Metazoa</taxon>
        <taxon>Chordata</taxon>
        <taxon>Craniata</taxon>
        <taxon>Vertebrata</taxon>
        <taxon>Euteleostomi</taxon>
        <taxon>Actinopterygii</taxon>
        <taxon>Neopterygii</taxon>
        <taxon>Teleostei</taxon>
        <taxon>Neoteleostei</taxon>
        <taxon>Acanthomorphata</taxon>
        <taxon>Eupercaria</taxon>
        <taxon>Perciformes</taxon>
        <taxon>Notothenioidei</taxon>
        <taxon>Channichthyidae</taxon>
        <taxon>Chaenocephalus</taxon>
    </lineage>
</organism>
<proteinExistence type="predicted"/>